<name>A0A9Q1LXN7_9SOLA</name>
<evidence type="ECO:0000313" key="4">
    <source>
        <dbReference type="Proteomes" id="UP001152561"/>
    </source>
</evidence>
<feature type="region of interest" description="Disordered" evidence="1">
    <location>
        <begin position="79"/>
        <end position="113"/>
    </location>
</feature>
<keyword evidence="4" id="KW-1185">Reference proteome</keyword>
<gene>
    <name evidence="3" type="ORF">K7X08_010637</name>
</gene>
<organism evidence="3 4">
    <name type="scientific">Anisodus acutangulus</name>
    <dbReference type="NCBI Taxonomy" id="402998"/>
    <lineage>
        <taxon>Eukaryota</taxon>
        <taxon>Viridiplantae</taxon>
        <taxon>Streptophyta</taxon>
        <taxon>Embryophyta</taxon>
        <taxon>Tracheophyta</taxon>
        <taxon>Spermatophyta</taxon>
        <taxon>Magnoliopsida</taxon>
        <taxon>eudicotyledons</taxon>
        <taxon>Gunneridae</taxon>
        <taxon>Pentapetalae</taxon>
        <taxon>asterids</taxon>
        <taxon>lamiids</taxon>
        <taxon>Solanales</taxon>
        <taxon>Solanaceae</taxon>
        <taxon>Solanoideae</taxon>
        <taxon>Hyoscyameae</taxon>
        <taxon>Anisodus</taxon>
    </lineage>
</organism>
<dbReference type="EMBL" id="JAJAGQ010000012">
    <property type="protein sequence ID" value="KAJ8547051.1"/>
    <property type="molecule type" value="Genomic_DNA"/>
</dbReference>
<sequence length="179" mass="17260">MGSKAFLILGLCLTIYVMISSEVVARELAETSTNLEEADSKKSNNKNVVHEAQFGGYTGGGYPGGGGGYPGGGRGGGGYPGGGRGGGGYPGGGRGGGGYPGGGRGGGGYPGGGRGGSGYPGGGRGGGGYPGGGRGGGGSGGGGRYCRYGCCQGNNYECYRCCPYKGAAMNKVTEAKPHN</sequence>
<dbReference type="OrthoDB" id="1936545at2759"/>
<reference evidence="4" key="1">
    <citation type="journal article" date="2023" name="Proc. Natl. Acad. Sci. U.S.A.">
        <title>Genomic and structural basis for evolution of tropane alkaloid biosynthesis.</title>
        <authorList>
            <person name="Wanga Y.-J."/>
            <person name="Taina T."/>
            <person name="Yua J.-Y."/>
            <person name="Lia J."/>
            <person name="Xua B."/>
            <person name="Chenc J."/>
            <person name="D'Auriad J.C."/>
            <person name="Huanga J.-P."/>
            <person name="Huanga S.-X."/>
        </authorList>
    </citation>
    <scope>NUCLEOTIDE SEQUENCE [LARGE SCALE GENOMIC DNA]</scope>
    <source>
        <strain evidence="4">cv. KIB-2019</strain>
    </source>
</reference>
<evidence type="ECO:0008006" key="5">
    <source>
        <dbReference type="Google" id="ProtNLM"/>
    </source>
</evidence>
<evidence type="ECO:0000256" key="2">
    <source>
        <dbReference type="SAM" id="SignalP"/>
    </source>
</evidence>
<accession>A0A9Q1LXN7</accession>
<dbReference type="AlphaFoldDB" id="A0A9Q1LXN7"/>
<feature type="signal peptide" evidence="2">
    <location>
        <begin position="1"/>
        <end position="25"/>
    </location>
</feature>
<dbReference type="InterPro" id="IPR010800">
    <property type="entry name" value="GRP"/>
</dbReference>
<dbReference type="PANTHER" id="PTHR37389:SF28">
    <property type="entry name" value="GLYCINE-RICH PROTEIN"/>
    <property type="match status" value="1"/>
</dbReference>
<dbReference type="Proteomes" id="UP001152561">
    <property type="component" value="Unassembled WGS sequence"/>
</dbReference>
<evidence type="ECO:0000256" key="1">
    <source>
        <dbReference type="SAM" id="MobiDB-lite"/>
    </source>
</evidence>
<proteinExistence type="predicted"/>
<feature type="chain" id="PRO_5040475424" description="Glycine-rich protein" evidence="2">
    <location>
        <begin position="26"/>
        <end position="179"/>
    </location>
</feature>
<protein>
    <recommendedName>
        <fullName evidence="5">Glycine-rich protein</fullName>
    </recommendedName>
</protein>
<dbReference type="PANTHER" id="PTHR37389">
    <property type="entry name" value="NODULIN-24"/>
    <property type="match status" value="1"/>
</dbReference>
<evidence type="ECO:0000313" key="3">
    <source>
        <dbReference type="EMBL" id="KAJ8547051.1"/>
    </source>
</evidence>
<comment type="caution">
    <text evidence="3">The sequence shown here is derived from an EMBL/GenBank/DDBJ whole genome shotgun (WGS) entry which is preliminary data.</text>
</comment>
<keyword evidence="2" id="KW-0732">Signal</keyword>